<keyword evidence="2 5" id="KW-0689">Ribosomal protein</keyword>
<dbReference type="Pfam" id="PF00831">
    <property type="entry name" value="Ribosomal_L29"/>
    <property type="match status" value="1"/>
</dbReference>
<dbReference type="InterPro" id="IPR001854">
    <property type="entry name" value="Ribosomal_uL29"/>
</dbReference>
<name>A0A0H4T0Q7_9CHLR</name>
<dbReference type="CDD" id="cd00427">
    <property type="entry name" value="Ribosomal_L29_HIP"/>
    <property type="match status" value="1"/>
</dbReference>
<evidence type="ECO:0000256" key="2">
    <source>
        <dbReference type="ARBA" id="ARBA00022980"/>
    </source>
</evidence>
<comment type="similarity">
    <text evidence="1 5">Belongs to the universal ribosomal protein uL29 family.</text>
</comment>
<keyword evidence="3 5" id="KW-0687">Ribonucleoprotein</keyword>
<dbReference type="GO" id="GO:0003735">
    <property type="term" value="F:structural constituent of ribosome"/>
    <property type="evidence" value="ECO:0007669"/>
    <property type="project" value="InterPro"/>
</dbReference>
<evidence type="ECO:0000256" key="5">
    <source>
        <dbReference type="HAMAP-Rule" id="MF_00374"/>
    </source>
</evidence>
<dbReference type="InterPro" id="IPR036049">
    <property type="entry name" value="Ribosomal_uL29_sf"/>
</dbReference>
<dbReference type="GO" id="GO:0006412">
    <property type="term" value="P:translation"/>
    <property type="evidence" value="ECO:0007669"/>
    <property type="project" value="UniProtKB-UniRule"/>
</dbReference>
<protein>
    <recommendedName>
        <fullName evidence="4 5">Large ribosomal subunit protein uL29</fullName>
    </recommendedName>
</protein>
<evidence type="ECO:0000256" key="3">
    <source>
        <dbReference type="ARBA" id="ARBA00023274"/>
    </source>
</evidence>
<evidence type="ECO:0000256" key="4">
    <source>
        <dbReference type="ARBA" id="ARBA00035204"/>
    </source>
</evidence>
<dbReference type="GO" id="GO:1990904">
    <property type="term" value="C:ribonucleoprotein complex"/>
    <property type="evidence" value="ECO:0007669"/>
    <property type="project" value="UniProtKB-KW"/>
</dbReference>
<dbReference type="Gene3D" id="1.10.287.310">
    <property type="match status" value="1"/>
</dbReference>
<dbReference type="AlphaFoldDB" id="A0A0H4T0Q7"/>
<dbReference type="HAMAP" id="MF_00374">
    <property type="entry name" value="Ribosomal_uL29"/>
    <property type="match status" value="1"/>
</dbReference>
<reference evidence="6" key="1">
    <citation type="journal article" date="2015" name="ISME J.">
        <title>Aquifer environment selects for microbial species cohorts in sediment and groundwater.</title>
        <authorList>
            <person name="Hug L.A."/>
            <person name="Thomas B.C."/>
            <person name="Brown C.T."/>
            <person name="Frischkorn K.R."/>
            <person name="Williams K.H."/>
            <person name="Tringe S.G."/>
            <person name="Banfield J.F."/>
        </authorList>
    </citation>
    <scope>NUCLEOTIDE SEQUENCE</scope>
</reference>
<dbReference type="GO" id="GO:0005840">
    <property type="term" value="C:ribosome"/>
    <property type="evidence" value="ECO:0007669"/>
    <property type="project" value="UniProtKB-KW"/>
</dbReference>
<accession>A0A0H4T0Q7</accession>
<proteinExistence type="inferred from homology"/>
<dbReference type="SUPFAM" id="SSF46561">
    <property type="entry name" value="Ribosomal protein L29 (L29p)"/>
    <property type="match status" value="1"/>
</dbReference>
<organism evidence="6">
    <name type="scientific">uncultured Chloroflexi bacterium Rifle_16ft_4_minimus_1477</name>
    <dbReference type="NCBI Taxonomy" id="1665058"/>
    <lineage>
        <taxon>Bacteria</taxon>
        <taxon>Bacillati</taxon>
        <taxon>Chloroflexota</taxon>
        <taxon>environmental samples</taxon>
    </lineage>
</organism>
<sequence length="74" mass="8617">MKPAEIRKMPVEKLEQELDAARERLMKMRFQIATGELKDQNQPRLLRHDVARMETILKEKRSEAKAEAKAEGAK</sequence>
<dbReference type="EMBL" id="KT006951">
    <property type="protein sequence ID" value="AKQ01136.1"/>
    <property type="molecule type" value="Genomic_DNA"/>
</dbReference>
<evidence type="ECO:0000256" key="1">
    <source>
        <dbReference type="ARBA" id="ARBA00009254"/>
    </source>
</evidence>
<dbReference type="NCBIfam" id="TIGR00012">
    <property type="entry name" value="L29"/>
    <property type="match status" value="1"/>
</dbReference>
<gene>
    <name evidence="5" type="primary">rpmC</name>
</gene>
<evidence type="ECO:0000313" key="6">
    <source>
        <dbReference type="EMBL" id="AKQ01136.1"/>
    </source>
</evidence>